<accession>A0ABP7TI63</accession>
<sequence length="127" mass="13975">MNIAYWCILIAGVMPLLTVIVAKAGRSDYDNAAPRAWMDKLQGMRRRADYAHRNHFEAFPFFAAAVLIAEQVDANPEYLDALAVGFIAARLLYTALYLADKPTLRSLAWIAGYGCVLALFGIAAYAS</sequence>
<reference evidence="7" key="1">
    <citation type="journal article" date="2019" name="Int. J. Syst. Evol. Microbiol.">
        <title>The Global Catalogue of Microorganisms (GCM) 10K type strain sequencing project: providing services to taxonomists for standard genome sequencing and annotation.</title>
        <authorList>
            <consortium name="The Broad Institute Genomics Platform"/>
            <consortium name="The Broad Institute Genome Sequencing Center for Infectious Disease"/>
            <person name="Wu L."/>
            <person name="Ma J."/>
        </authorList>
    </citation>
    <scope>NUCLEOTIDE SEQUENCE [LARGE SCALE GENOMIC DNA]</scope>
    <source>
        <strain evidence="7">JCM 16673</strain>
    </source>
</reference>
<dbReference type="PANTHER" id="PTHR35371:SF1">
    <property type="entry name" value="BLR7753 PROTEIN"/>
    <property type="match status" value="1"/>
</dbReference>
<feature type="transmembrane region" description="Helical" evidence="5">
    <location>
        <begin position="106"/>
        <end position="126"/>
    </location>
</feature>
<dbReference type="SUPFAM" id="SSF161084">
    <property type="entry name" value="MAPEG domain-like"/>
    <property type="match status" value="1"/>
</dbReference>
<evidence type="ECO:0000256" key="2">
    <source>
        <dbReference type="ARBA" id="ARBA00022692"/>
    </source>
</evidence>
<feature type="transmembrane region" description="Helical" evidence="5">
    <location>
        <begin position="78"/>
        <end position="99"/>
    </location>
</feature>
<dbReference type="InterPro" id="IPR023352">
    <property type="entry name" value="MAPEG-like_dom_sf"/>
</dbReference>
<evidence type="ECO:0000313" key="7">
    <source>
        <dbReference type="Proteomes" id="UP001501353"/>
    </source>
</evidence>
<dbReference type="Gene3D" id="1.20.120.550">
    <property type="entry name" value="Membrane associated eicosanoid/glutathione metabolism-like domain"/>
    <property type="match status" value="1"/>
</dbReference>
<name>A0ABP7TI63_9BURK</name>
<evidence type="ECO:0000313" key="6">
    <source>
        <dbReference type="EMBL" id="GAA4025944.1"/>
    </source>
</evidence>
<evidence type="ECO:0000256" key="4">
    <source>
        <dbReference type="ARBA" id="ARBA00023136"/>
    </source>
</evidence>
<dbReference type="PANTHER" id="PTHR35371">
    <property type="entry name" value="INNER MEMBRANE PROTEIN"/>
    <property type="match status" value="1"/>
</dbReference>
<evidence type="ECO:0000256" key="1">
    <source>
        <dbReference type="ARBA" id="ARBA00004370"/>
    </source>
</evidence>
<keyword evidence="7" id="KW-1185">Reference proteome</keyword>
<keyword evidence="3 5" id="KW-1133">Transmembrane helix</keyword>
<dbReference type="Pfam" id="PF01124">
    <property type="entry name" value="MAPEG"/>
    <property type="match status" value="1"/>
</dbReference>
<protein>
    <submittedName>
        <fullName evidence="6">MAPEG family protein</fullName>
    </submittedName>
</protein>
<dbReference type="RefSeq" id="WP_344763638.1">
    <property type="nucleotide sequence ID" value="NZ_BAAAZE010000008.1"/>
</dbReference>
<keyword evidence="2 5" id="KW-0812">Transmembrane</keyword>
<proteinExistence type="predicted"/>
<feature type="transmembrane region" description="Helical" evidence="5">
    <location>
        <begin position="6"/>
        <end position="25"/>
    </location>
</feature>
<gene>
    <name evidence="6" type="ORF">GCM10022212_24880</name>
</gene>
<evidence type="ECO:0000256" key="5">
    <source>
        <dbReference type="SAM" id="Phobius"/>
    </source>
</evidence>
<dbReference type="EMBL" id="BAAAZE010000008">
    <property type="protein sequence ID" value="GAA4025944.1"/>
    <property type="molecule type" value="Genomic_DNA"/>
</dbReference>
<dbReference type="Proteomes" id="UP001501353">
    <property type="component" value="Unassembled WGS sequence"/>
</dbReference>
<keyword evidence="4 5" id="KW-0472">Membrane</keyword>
<evidence type="ECO:0000256" key="3">
    <source>
        <dbReference type="ARBA" id="ARBA00022989"/>
    </source>
</evidence>
<organism evidence="6 7">
    <name type="scientific">Actimicrobium antarcticum</name>
    <dbReference type="NCBI Taxonomy" id="1051899"/>
    <lineage>
        <taxon>Bacteria</taxon>
        <taxon>Pseudomonadati</taxon>
        <taxon>Pseudomonadota</taxon>
        <taxon>Betaproteobacteria</taxon>
        <taxon>Burkholderiales</taxon>
        <taxon>Oxalobacteraceae</taxon>
        <taxon>Actimicrobium</taxon>
    </lineage>
</organism>
<comment type="caution">
    <text evidence="6">The sequence shown here is derived from an EMBL/GenBank/DDBJ whole genome shotgun (WGS) entry which is preliminary data.</text>
</comment>
<comment type="subcellular location">
    <subcellularLocation>
        <location evidence="1">Membrane</location>
    </subcellularLocation>
</comment>
<dbReference type="InterPro" id="IPR001129">
    <property type="entry name" value="Membr-assoc_MAPEG"/>
</dbReference>